<feature type="compositionally biased region" description="Polar residues" evidence="1">
    <location>
        <begin position="64"/>
        <end position="75"/>
    </location>
</feature>
<dbReference type="Proteomes" id="UP000326364">
    <property type="component" value="Unassembled WGS sequence"/>
</dbReference>
<dbReference type="RefSeq" id="WP_120252731.1">
    <property type="nucleotide sequence ID" value="NZ_VYPZ01000026.1"/>
</dbReference>
<organism evidence="3 4">
    <name type="scientific">Sphingobium limneticum</name>
    <dbReference type="NCBI Taxonomy" id="1007511"/>
    <lineage>
        <taxon>Bacteria</taxon>
        <taxon>Pseudomonadati</taxon>
        <taxon>Pseudomonadota</taxon>
        <taxon>Alphaproteobacteria</taxon>
        <taxon>Sphingomonadales</taxon>
        <taxon>Sphingomonadaceae</taxon>
        <taxon>Sphingobium</taxon>
    </lineage>
</organism>
<evidence type="ECO:0000313" key="4">
    <source>
        <dbReference type="Proteomes" id="UP000325933"/>
    </source>
</evidence>
<evidence type="ECO:0000313" key="5">
    <source>
        <dbReference type="Proteomes" id="UP000326364"/>
    </source>
</evidence>
<dbReference type="AlphaFoldDB" id="A0A5J5HW57"/>
<evidence type="ECO:0000313" key="2">
    <source>
        <dbReference type="EMBL" id="KAA9012928.1"/>
    </source>
</evidence>
<keyword evidence="5" id="KW-1185">Reference proteome</keyword>
<feature type="region of interest" description="Disordered" evidence="1">
    <location>
        <begin position="64"/>
        <end position="85"/>
    </location>
</feature>
<sequence>MHISIFDAAGQLIDLVRRSEAGEEIILTREGHAAVRLVPVNMPADRASRRVLLDEVRLASTAKTTTGPDAANSQDFLYGDEGMPG</sequence>
<protein>
    <submittedName>
        <fullName evidence="3">Type II toxin-antitoxin system prevent-host-death family antitoxin</fullName>
    </submittedName>
</protein>
<proteinExistence type="predicted"/>
<evidence type="ECO:0000256" key="1">
    <source>
        <dbReference type="SAM" id="MobiDB-lite"/>
    </source>
</evidence>
<dbReference type="Proteomes" id="UP000325933">
    <property type="component" value="Unassembled WGS sequence"/>
</dbReference>
<comment type="caution">
    <text evidence="3">The sequence shown here is derived from an EMBL/GenBank/DDBJ whole genome shotgun (WGS) entry which is preliminary data.</text>
</comment>
<evidence type="ECO:0000313" key="3">
    <source>
        <dbReference type="EMBL" id="KAA9025175.1"/>
    </source>
</evidence>
<dbReference type="EMBL" id="VYQB01000019">
    <property type="protein sequence ID" value="KAA9012928.1"/>
    <property type="molecule type" value="Genomic_DNA"/>
</dbReference>
<gene>
    <name evidence="3" type="ORF">F4U95_20040</name>
    <name evidence="2" type="ORF">F4U96_19915</name>
</gene>
<accession>A0A5J5HW57</accession>
<dbReference type="EMBL" id="VYQA01000019">
    <property type="protein sequence ID" value="KAA9025175.1"/>
    <property type="molecule type" value="Genomic_DNA"/>
</dbReference>
<name>A0A5J5HW57_9SPHN</name>
<reference evidence="4 5" key="1">
    <citation type="submission" date="2019-09" db="EMBL/GenBank/DDBJ databases">
        <authorList>
            <person name="Feng G."/>
        </authorList>
    </citation>
    <scope>NUCLEOTIDE SEQUENCE [LARGE SCALE GENOMIC DNA]</scope>
    <source>
        <strain evidence="3 4">KACC 19283</strain>
        <strain evidence="2 5">KACC 19284</strain>
    </source>
</reference>